<keyword evidence="4" id="KW-0472">Membrane</keyword>
<protein>
    <submittedName>
        <fullName evidence="7">Glycine betaine/carnitine transport binding protein GbuC</fullName>
    </submittedName>
</protein>
<reference evidence="7 8" key="1">
    <citation type="submission" date="2018-03" db="EMBL/GenBank/DDBJ databases">
        <title>Genome sequence of Clostridium vincentii DSM 10228.</title>
        <authorList>
            <person name="Poehlein A."/>
            <person name="Daniel R."/>
        </authorList>
    </citation>
    <scope>NUCLEOTIDE SEQUENCE [LARGE SCALE GENOMIC DNA]</scope>
    <source>
        <strain evidence="7 8">DSM 10228</strain>
    </source>
</reference>
<dbReference type="GO" id="GO:0015871">
    <property type="term" value="P:choline transport"/>
    <property type="evidence" value="ECO:0007669"/>
    <property type="project" value="TreeGrafter"/>
</dbReference>
<dbReference type="PROSITE" id="PS51257">
    <property type="entry name" value="PROKAR_LIPOPROTEIN"/>
    <property type="match status" value="1"/>
</dbReference>
<dbReference type="PANTHER" id="PTHR47737">
    <property type="entry name" value="GLYCINE BETAINE/PROLINE BETAINE TRANSPORT SYSTEM PERMEASE PROTEIN PROW"/>
    <property type="match status" value="1"/>
</dbReference>
<dbReference type="EMBL" id="PVXQ01000074">
    <property type="protein sequence ID" value="PRR78947.1"/>
    <property type="molecule type" value="Genomic_DNA"/>
</dbReference>
<comment type="subcellular location">
    <subcellularLocation>
        <location evidence="1">Cell membrane</location>
    </subcellularLocation>
</comment>
<evidence type="ECO:0000256" key="3">
    <source>
        <dbReference type="ARBA" id="ARBA00022475"/>
    </source>
</evidence>
<evidence type="ECO:0000313" key="7">
    <source>
        <dbReference type="EMBL" id="PRR78947.1"/>
    </source>
</evidence>
<keyword evidence="3" id="KW-1003">Cell membrane</keyword>
<dbReference type="Proteomes" id="UP000239471">
    <property type="component" value="Unassembled WGS sequence"/>
</dbReference>
<dbReference type="Gene3D" id="3.10.105.10">
    <property type="entry name" value="Dipeptide-binding Protein, Domain 3"/>
    <property type="match status" value="1"/>
</dbReference>
<dbReference type="GO" id="GO:0043190">
    <property type="term" value="C:ATP-binding cassette (ABC) transporter complex"/>
    <property type="evidence" value="ECO:0007669"/>
    <property type="project" value="InterPro"/>
</dbReference>
<feature type="signal peptide" evidence="5">
    <location>
        <begin position="1"/>
        <end position="27"/>
    </location>
</feature>
<gene>
    <name evidence="7" type="primary">gbuC_3</name>
    <name evidence="7" type="ORF">CLVI_34270</name>
</gene>
<evidence type="ECO:0000259" key="6">
    <source>
        <dbReference type="Pfam" id="PF04069"/>
    </source>
</evidence>
<keyword evidence="2" id="KW-0813">Transport</keyword>
<dbReference type="Pfam" id="PF04069">
    <property type="entry name" value="OpuAC"/>
    <property type="match status" value="2"/>
</dbReference>
<evidence type="ECO:0000256" key="5">
    <source>
        <dbReference type="SAM" id="SignalP"/>
    </source>
</evidence>
<keyword evidence="5" id="KW-0732">Signal</keyword>
<dbReference type="AlphaFoldDB" id="A0A2T0B573"/>
<sequence>MIKNNFKKLSIIALSLAVLTFVGCSSSKDSNESIGEQMDYKITGIDPGSGQMALTEQALKDYNTNYTLQASSGAAMTQALADAYANEEPIIVTGWSPHWMFSKYDLKYLEDPKGIFGEDEHTSTVVHKGLKEKLPTAYKVLDEFYWTPEDSQSVMLEINAGGDVKEVARQWITDNADTVSKWTDGVTKVDGDEIRLAYVAWDSEIASTNVIGLVLEDMGYNVTLVQVDAGPMWTALASGDVDAIVAAWLPETHSKYFEDSKDSVEDLGPNLDGARVGLVVPTYMDIDSIEDLAK</sequence>
<name>A0A2T0B573_9CLOT</name>
<evidence type="ECO:0000256" key="2">
    <source>
        <dbReference type="ARBA" id="ARBA00022448"/>
    </source>
</evidence>
<accession>A0A2T0B573</accession>
<dbReference type="PANTHER" id="PTHR47737:SF1">
    <property type="entry name" value="GLYCINE BETAINE_PROLINE BETAINE TRANSPORT SYSTEM PERMEASE PROTEIN PROW"/>
    <property type="match status" value="1"/>
</dbReference>
<feature type="domain" description="ABC-type glycine betaine transport system substrate-binding" evidence="6">
    <location>
        <begin position="33"/>
        <end position="173"/>
    </location>
</feature>
<proteinExistence type="predicted"/>
<dbReference type="GO" id="GO:0031460">
    <property type="term" value="P:glycine betaine transport"/>
    <property type="evidence" value="ECO:0007669"/>
    <property type="project" value="TreeGrafter"/>
</dbReference>
<dbReference type="Gene3D" id="3.40.190.100">
    <property type="entry name" value="Glycine betaine-binding periplasmic protein, domain 2"/>
    <property type="match status" value="1"/>
</dbReference>
<comment type="caution">
    <text evidence="7">The sequence shown here is derived from an EMBL/GenBank/DDBJ whole genome shotgun (WGS) entry which is preliminary data.</text>
</comment>
<dbReference type="OrthoDB" id="9787902at2"/>
<dbReference type="GO" id="GO:0005275">
    <property type="term" value="F:amine transmembrane transporter activity"/>
    <property type="evidence" value="ECO:0007669"/>
    <property type="project" value="TreeGrafter"/>
</dbReference>
<feature type="domain" description="ABC-type glycine betaine transport system substrate-binding" evidence="6">
    <location>
        <begin position="193"/>
        <end position="294"/>
    </location>
</feature>
<dbReference type="GO" id="GO:0015226">
    <property type="term" value="F:carnitine transmembrane transporter activity"/>
    <property type="evidence" value="ECO:0007669"/>
    <property type="project" value="TreeGrafter"/>
</dbReference>
<organism evidence="7 8">
    <name type="scientific">Clostridium vincentii</name>
    <dbReference type="NCBI Taxonomy" id="52704"/>
    <lineage>
        <taxon>Bacteria</taxon>
        <taxon>Bacillati</taxon>
        <taxon>Bacillota</taxon>
        <taxon>Clostridia</taxon>
        <taxon>Eubacteriales</taxon>
        <taxon>Clostridiaceae</taxon>
        <taxon>Clostridium</taxon>
    </lineage>
</organism>
<evidence type="ECO:0000313" key="8">
    <source>
        <dbReference type="Proteomes" id="UP000239471"/>
    </source>
</evidence>
<feature type="chain" id="PRO_5015677379" evidence="5">
    <location>
        <begin position="28"/>
        <end position="294"/>
    </location>
</feature>
<dbReference type="RefSeq" id="WP_106061412.1">
    <property type="nucleotide sequence ID" value="NZ_PVXQ01000074.1"/>
</dbReference>
<dbReference type="SUPFAM" id="SSF53850">
    <property type="entry name" value="Periplasmic binding protein-like II"/>
    <property type="match status" value="2"/>
</dbReference>
<evidence type="ECO:0000256" key="4">
    <source>
        <dbReference type="ARBA" id="ARBA00023136"/>
    </source>
</evidence>
<evidence type="ECO:0000256" key="1">
    <source>
        <dbReference type="ARBA" id="ARBA00004236"/>
    </source>
</evidence>
<dbReference type="InterPro" id="IPR007210">
    <property type="entry name" value="ABC_Gly_betaine_transp_sub-bd"/>
</dbReference>
<keyword evidence="8" id="KW-1185">Reference proteome</keyword>